<dbReference type="SUPFAM" id="SSF55874">
    <property type="entry name" value="ATPase domain of HSP90 chaperone/DNA topoisomerase II/histidine kinase"/>
    <property type="match status" value="1"/>
</dbReference>
<evidence type="ECO:0000313" key="21">
    <source>
        <dbReference type="Proteomes" id="UP001596170"/>
    </source>
</evidence>
<dbReference type="EMBL" id="JBHSRI010000004">
    <property type="protein sequence ID" value="MFC6038803.1"/>
    <property type="molecule type" value="Genomic_DNA"/>
</dbReference>
<dbReference type="SUPFAM" id="SSF158472">
    <property type="entry name" value="HAMP domain-like"/>
    <property type="match status" value="1"/>
</dbReference>
<dbReference type="EC" id="2.7.13.3" evidence="3"/>
<dbReference type="SUPFAM" id="SSF47384">
    <property type="entry name" value="Homodimeric domain of signal transducing histidine kinase"/>
    <property type="match status" value="1"/>
</dbReference>
<comment type="catalytic activity">
    <reaction evidence="1">
        <text>ATP + protein L-histidine = ADP + protein N-phospho-L-histidine.</text>
        <dbReference type="EC" id="2.7.13.3"/>
    </reaction>
</comment>
<dbReference type="PRINTS" id="PR00344">
    <property type="entry name" value="BCTRLSENSOR"/>
</dbReference>
<gene>
    <name evidence="20" type="ORF">ACFPYN_04960</name>
</gene>
<keyword evidence="5" id="KW-0597">Phosphoprotein</keyword>
<keyword evidence="9" id="KW-0418">Kinase</keyword>
<evidence type="ECO:0000256" key="6">
    <source>
        <dbReference type="ARBA" id="ARBA00022679"/>
    </source>
</evidence>
<evidence type="ECO:0000256" key="16">
    <source>
        <dbReference type="ARBA" id="ARBA00040841"/>
    </source>
</evidence>
<dbReference type="InterPro" id="IPR003594">
    <property type="entry name" value="HATPase_dom"/>
</dbReference>
<dbReference type="PROSITE" id="PS50109">
    <property type="entry name" value="HIS_KIN"/>
    <property type="match status" value="1"/>
</dbReference>
<evidence type="ECO:0000256" key="2">
    <source>
        <dbReference type="ARBA" id="ARBA00004651"/>
    </source>
</evidence>
<comment type="function">
    <text evidence="15">Member of the two-component regulatory system HssS/HssR involved in intracellular heme homeostasis and tempering of staphylococcal virulence. HssS functions as a heme sensor histidine kinase which is autophosphorylated at a histidine residue and transfers its phosphate group to an aspartate residue of HssR. HssR/HssS activates the expression of hrtAB, an efflux pump, in response to extracellular heme, hemin, hemoglobin or blood.</text>
</comment>
<dbReference type="InterPro" id="IPR004358">
    <property type="entry name" value="Sig_transdc_His_kin-like_C"/>
</dbReference>
<dbReference type="Pfam" id="PF02518">
    <property type="entry name" value="HATPase_c"/>
    <property type="match status" value="1"/>
</dbReference>
<dbReference type="PANTHER" id="PTHR45528">
    <property type="entry name" value="SENSOR HISTIDINE KINASE CPXA"/>
    <property type="match status" value="1"/>
</dbReference>
<protein>
    <recommendedName>
        <fullName evidence="16">Heme sensor protein HssS</fullName>
        <ecNumber evidence="3">2.7.13.3</ecNumber>
    </recommendedName>
</protein>
<keyword evidence="11 17" id="KW-1133">Transmembrane helix</keyword>
<dbReference type="Proteomes" id="UP001596170">
    <property type="component" value="Unassembled WGS sequence"/>
</dbReference>
<keyword evidence="4" id="KW-1003">Cell membrane</keyword>
<dbReference type="Gene3D" id="6.10.340.10">
    <property type="match status" value="1"/>
</dbReference>
<dbReference type="CDD" id="cd00082">
    <property type="entry name" value="HisKA"/>
    <property type="match status" value="1"/>
</dbReference>
<keyword evidence="8" id="KW-0547">Nucleotide-binding</keyword>
<feature type="transmembrane region" description="Helical" evidence="17">
    <location>
        <begin position="161"/>
        <end position="184"/>
    </location>
</feature>
<dbReference type="Pfam" id="PF00512">
    <property type="entry name" value="HisKA"/>
    <property type="match status" value="1"/>
</dbReference>
<evidence type="ECO:0000256" key="14">
    <source>
        <dbReference type="ARBA" id="ARBA00023136"/>
    </source>
</evidence>
<dbReference type="Pfam" id="PF00672">
    <property type="entry name" value="HAMP"/>
    <property type="match status" value="1"/>
</dbReference>
<evidence type="ECO:0000256" key="4">
    <source>
        <dbReference type="ARBA" id="ARBA00022475"/>
    </source>
</evidence>
<evidence type="ECO:0000256" key="1">
    <source>
        <dbReference type="ARBA" id="ARBA00000085"/>
    </source>
</evidence>
<comment type="caution">
    <text evidence="20">The sequence shown here is derived from an EMBL/GenBank/DDBJ whole genome shotgun (WGS) entry which is preliminary data.</text>
</comment>
<feature type="domain" description="HAMP" evidence="19">
    <location>
        <begin position="185"/>
        <end position="237"/>
    </location>
</feature>
<evidence type="ECO:0000259" key="18">
    <source>
        <dbReference type="PROSITE" id="PS50109"/>
    </source>
</evidence>
<dbReference type="InterPro" id="IPR003660">
    <property type="entry name" value="HAMP_dom"/>
</dbReference>
<evidence type="ECO:0000256" key="5">
    <source>
        <dbReference type="ARBA" id="ARBA00022553"/>
    </source>
</evidence>
<dbReference type="Gene3D" id="1.10.287.130">
    <property type="match status" value="1"/>
</dbReference>
<keyword evidence="13" id="KW-0843">Virulence</keyword>
<dbReference type="Gene3D" id="3.30.565.10">
    <property type="entry name" value="Histidine kinase-like ATPase, C-terminal domain"/>
    <property type="match status" value="1"/>
</dbReference>
<dbReference type="PANTHER" id="PTHR45528:SF11">
    <property type="entry name" value="HISTIDINE KINASE"/>
    <property type="match status" value="1"/>
</dbReference>
<evidence type="ECO:0000256" key="10">
    <source>
        <dbReference type="ARBA" id="ARBA00022840"/>
    </source>
</evidence>
<evidence type="ECO:0000256" key="17">
    <source>
        <dbReference type="SAM" id="Phobius"/>
    </source>
</evidence>
<sequence>MKSLYSKFVVVTLAIMVGSATLGFLLVNTYYQQQLKEQNDLKNVGIAQEMAAFIERNPNVPLEESLAVFGSSGYQLFLANAAGNSDFYGGPFRESSLPTSAKEAVLDGDIYHGMRDLPKETFVTGFFSNELTNTVGVPVTYKDERYALFIRPNIKMLFTEVHLLLGGLSAAMLIFSLLAMLIVARKMIQPITLLTEATRKMANERFDEPIAISSKDEIGQLAKSFQIMADRLKETDQVRKDFISHVSHDFQSPLQNIQGYAQLLADESITQTDRTHYAEIVELESKRLSALTKQLLYLTSLDHQAYQPTFTRVSIKEQIERTIRQNEWRFEELQLDIRMDMPELQTQGNPDMLMQLWDNLITNAVKYNQPNGFIHINGYELNNELHVTIKDSGIGMTVEQAEKAFDRFYRADLSRTREKEGTGLGLAIVSEIVKRHRGSVEIESELGVGTLIHITLPKL</sequence>
<evidence type="ECO:0000256" key="15">
    <source>
        <dbReference type="ARBA" id="ARBA00037219"/>
    </source>
</evidence>
<evidence type="ECO:0000256" key="12">
    <source>
        <dbReference type="ARBA" id="ARBA00023012"/>
    </source>
</evidence>
<keyword evidence="10 20" id="KW-0067">ATP-binding</keyword>
<dbReference type="SMART" id="SM00388">
    <property type="entry name" value="HisKA"/>
    <property type="match status" value="1"/>
</dbReference>
<evidence type="ECO:0000256" key="13">
    <source>
        <dbReference type="ARBA" id="ARBA00023026"/>
    </source>
</evidence>
<dbReference type="GO" id="GO:0005524">
    <property type="term" value="F:ATP binding"/>
    <property type="evidence" value="ECO:0007669"/>
    <property type="project" value="UniProtKB-KW"/>
</dbReference>
<dbReference type="InterPro" id="IPR003661">
    <property type="entry name" value="HisK_dim/P_dom"/>
</dbReference>
<keyword evidence="14 17" id="KW-0472">Membrane</keyword>
<keyword evidence="6" id="KW-0808">Transferase</keyword>
<evidence type="ECO:0000259" key="19">
    <source>
        <dbReference type="PROSITE" id="PS50885"/>
    </source>
</evidence>
<keyword evidence="21" id="KW-1185">Reference proteome</keyword>
<comment type="subcellular location">
    <subcellularLocation>
        <location evidence="2">Cell membrane</location>
        <topology evidence="2">Multi-pass membrane protein</topology>
    </subcellularLocation>
</comment>
<dbReference type="PROSITE" id="PS50885">
    <property type="entry name" value="HAMP"/>
    <property type="match status" value="1"/>
</dbReference>
<organism evidence="20 21">
    <name type="scientific">Paenisporosarcina macmurdoensis</name>
    <dbReference type="NCBI Taxonomy" id="212659"/>
    <lineage>
        <taxon>Bacteria</taxon>
        <taxon>Bacillati</taxon>
        <taxon>Bacillota</taxon>
        <taxon>Bacilli</taxon>
        <taxon>Bacillales</taxon>
        <taxon>Caryophanaceae</taxon>
        <taxon>Paenisporosarcina</taxon>
    </lineage>
</organism>
<evidence type="ECO:0000313" key="20">
    <source>
        <dbReference type="EMBL" id="MFC6038803.1"/>
    </source>
</evidence>
<evidence type="ECO:0000256" key="9">
    <source>
        <dbReference type="ARBA" id="ARBA00022777"/>
    </source>
</evidence>
<dbReference type="CDD" id="cd06225">
    <property type="entry name" value="HAMP"/>
    <property type="match status" value="1"/>
</dbReference>
<accession>A0ABW1L499</accession>
<dbReference type="SMART" id="SM00387">
    <property type="entry name" value="HATPase_c"/>
    <property type="match status" value="1"/>
</dbReference>
<evidence type="ECO:0000256" key="11">
    <source>
        <dbReference type="ARBA" id="ARBA00022989"/>
    </source>
</evidence>
<keyword evidence="12" id="KW-0902">Two-component regulatory system</keyword>
<evidence type="ECO:0000256" key="3">
    <source>
        <dbReference type="ARBA" id="ARBA00012438"/>
    </source>
</evidence>
<feature type="transmembrane region" description="Helical" evidence="17">
    <location>
        <begin position="6"/>
        <end position="27"/>
    </location>
</feature>
<dbReference type="InterPro" id="IPR036097">
    <property type="entry name" value="HisK_dim/P_sf"/>
</dbReference>
<proteinExistence type="predicted"/>
<reference evidence="21" key="1">
    <citation type="journal article" date="2019" name="Int. J. Syst. Evol. Microbiol.">
        <title>The Global Catalogue of Microorganisms (GCM) 10K type strain sequencing project: providing services to taxonomists for standard genome sequencing and annotation.</title>
        <authorList>
            <consortium name="The Broad Institute Genomics Platform"/>
            <consortium name="The Broad Institute Genome Sequencing Center for Infectious Disease"/>
            <person name="Wu L."/>
            <person name="Ma J."/>
        </authorList>
    </citation>
    <scope>NUCLEOTIDE SEQUENCE [LARGE SCALE GENOMIC DNA]</scope>
    <source>
        <strain evidence="21">CCUG 54527</strain>
    </source>
</reference>
<dbReference type="RefSeq" id="WP_377732905.1">
    <property type="nucleotide sequence ID" value="NZ_JBHSRI010000004.1"/>
</dbReference>
<dbReference type="InterPro" id="IPR050398">
    <property type="entry name" value="HssS/ArlS-like"/>
</dbReference>
<keyword evidence="7 17" id="KW-0812">Transmembrane</keyword>
<feature type="domain" description="Histidine kinase" evidence="18">
    <location>
        <begin position="245"/>
        <end position="459"/>
    </location>
</feature>
<dbReference type="InterPro" id="IPR036890">
    <property type="entry name" value="HATPase_C_sf"/>
</dbReference>
<dbReference type="InterPro" id="IPR005467">
    <property type="entry name" value="His_kinase_dom"/>
</dbReference>
<evidence type="ECO:0000256" key="8">
    <source>
        <dbReference type="ARBA" id="ARBA00022741"/>
    </source>
</evidence>
<dbReference type="SMART" id="SM00304">
    <property type="entry name" value="HAMP"/>
    <property type="match status" value="1"/>
</dbReference>
<evidence type="ECO:0000256" key="7">
    <source>
        <dbReference type="ARBA" id="ARBA00022692"/>
    </source>
</evidence>
<name>A0ABW1L499_9BACL</name>